<sequence>MTFAAKLASVGSVATGAVGTGVGGAYYSSLETIEGKLKGKILGNYDTFKSAWDDKQQKLNGDNGTLSEDLKKIKEAKDGTDLSLYCHKNYSSTYRSIFSSKENTSLLEETKKWCTQTFKDQLGVGLKSSGKVLKVDSDSEDKENFKENFKKLKTHDEKTEGPLTEKLRSLSPSADTSSEQNWQQLQSYCKEAQSKYLTVETLEDFKVAKKYCVKET</sequence>
<dbReference type="Proteomes" id="UP000008637">
    <property type="component" value="Chromosome"/>
</dbReference>
<proteinExistence type="predicted"/>
<organism evidence="2 3">
    <name type="scientific">Mycoplasma haemofelis (strain Langford 1)</name>
    <name type="common">Haemobartonella felis</name>
    <dbReference type="NCBI Taxonomy" id="941640"/>
    <lineage>
        <taxon>Bacteria</taxon>
        <taxon>Bacillati</taxon>
        <taxon>Mycoplasmatota</taxon>
        <taxon>Mollicutes</taxon>
        <taxon>Mycoplasmataceae</taxon>
        <taxon>Mycoplasma</taxon>
    </lineage>
</organism>
<dbReference type="OrthoDB" id="9824898at2"/>
<feature type="compositionally biased region" description="Polar residues" evidence="1">
    <location>
        <begin position="170"/>
        <end position="179"/>
    </location>
</feature>
<evidence type="ECO:0000256" key="1">
    <source>
        <dbReference type="SAM" id="MobiDB-lite"/>
    </source>
</evidence>
<protein>
    <submittedName>
        <fullName evidence="2">Uncharacterized protein</fullName>
    </submittedName>
</protein>
<accession>E8ZKP1</accession>
<dbReference type="KEGG" id="mha:HF1_01990"/>
<evidence type="ECO:0000313" key="3">
    <source>
        <dbReference type="Proteomes" id="UP000008637"/>
    </source>
</evidence>
<evidence type="ECO:0000313" key="2">
    <source>
        <dbReference type="EMBL" id="CBY92207.1"/>
    </source>
</evidence>
<reference evidence="2 3" key="1">
    <citation type="journal article" date="2011" name="J. Bacteriol.">
        <title>Complete genome sequence of Mycoplasma haemofelis, a hemotropic mycoplasma.</title>
        <authorList>
            <person name="Barker E.N."/>
            <person name="Helps C.R."/>
            <person name="Peters I.R."/>
            <person name="Darby A.C."/>
            <person name="Radford A.D."/>
            <person name="Tasker S."/>
        </authorList>
    </citation>
    <scope>NUCLEOTIDE SEQUENCE [LARGE SCALE GENOMIC DNA]</scope>
    <source>
        <strain evidence="2 3">Langford 1</strain>
    </source>
</reference>
<keyword evidence="3" id="KW-1185">Reference proteome</keyword>
<feature type="region of interest" description="Disordered" evidence="1">
    <location>
        <begin position="156"/>
        <end position="179"/>
    </location>
</feature>
<name>E8ZKP1_MYCHL</name>
<dbReference type="AlphaFoldDB" id="E8ZKP1"/>
<feature type="compositionally biased region" description="Basic and acidic residues" evidence="1">
    <location>
        <begin position="156"/>
        <end position="168"/>
    </location>
</feature>
<gene>
    <name evidence="2" type="ordered locus">HF1_01990</name>
</gene>
<dbReference type="HOGENOM" id="CLU_087258_1_0_14"/>
<dbReference type="EMBL" id="FR773153">
    <property type="protein sequence ID" value="CBY92207.1"/>
    <property type="molecule type" value="Genomic_DNA"/>
</dbReference>